<evidence type="ECO:0000259" key="7">
    <source>
        <dbReference type="Pfam" id="PF03328"/>
    </source>
</evidence>
<comment type="caution">
    <text evidence="8">The sequence shown here is derived from an EMBL/GenBank/DDBJ whole genome shotgun (WGS) entry which is preliminary data.</text>
</comment>
<evidence type="ECO:0000313" key="8">
    <source>
        <dbReference type="EMBL" id="MDA5400991.1"/>
    </source>
</evidence>
<dbReference type="Gene3D" id="3.20.20.60">
    <property type="entry name" value="Phosphoenolpyruvate-binding domains"/>
    <property type="match status" value="1"/>
</dbReference>
<feature type="binding site" evidence="6">
    <location>
        <position position="134"/>
    </location>
    <ligand>
        <name>Mg(2+)</name>
        <dbReference type="ChEBI" id="CHEBI:18420"/>
    </ligand>
</feature>
<comment type="cofactor">
    <cofactor evidence="1">
        <name>Mg(2+)</name>
        <dbReference type="ChEBI" id="CHEBI:18420"/>
    </cofactor>
</comment>
<name>A0A9X3ZJN9_9HYPH</name>
<gene>
    <name evidence="8" type="ORF">OQ273_20625</name>
</gene>
<evidence type="ECO:0000256" key="6">
    <source>
        <dbReference type="PIRSR" id="PIRSR015582-2"/>
    </source>
</evidence>
<dbReference type="InterPro" id="IPR015813">
    <property type="entry name" value="Pyrv/PenolPyrv_kinase-like_dom"/>
</dbReference>
<dbReference type="SUPFAM" id="SSF51621">
    <property type="entry name" value="Phosphoenolpyruvate/pyruvate domain"/>
    <property type="match status" value="1"/>
</dbReference>
<feature type="binding site" evidence="6">
    <location>
        <position position="165"/>
    </location>
    <ligand>
        <name>Mg(2+)</name>
        <dbReference type="ChEBI" id="CHEBI:18420"/>
    </ligand>
</feature>
<organism evidence="8 9">
    <name type="scientific">Hoeflea prorocentri</name>
    <dbReference type="NCBI Taxonomy" id="1922333"/>
    <lineage>
        <taxon>Bacteria</taxon>
        <taxon>Pseudomonadati</taxon>
        <taxon>Pseudomonadota</taxon>
        <taxon>Alphaproteobacteria</taxon>
        <taxon>Hyphomicrobiales</taxon>
        <taxon>Rhizobiaceae</taxon>
        <taxon>Hoeflea</taxon>
    </lineage>
</organism>
<dbReference type="GO" id="GO:0006107">
    <property type="term" value="P:oxaloacetate metabolic process"/>
    <property type="evidence" value="ECO:0007669"/>
    <property type="project" value="TreeGrafter"/>
</dbReference>
<keyword evidence="8" id="KW-0456">Lyase</keyword>
<dbReference type="PANTHER" id="PTHR32308:SF10">
    <property type="entry name" value="CITRATE LYASE SUBUNIT BETA"/>
    <property type="match status" value="1"/>
</dbReference>
<protein>
    <submittedName>
        <fullName evidence="8">CoA ester lyase</fullName>
    </submittedName>
</protein>
<evidence type="ECO:0000256" key="1">
    <source>
        <dbReference type="ARBA" id="ARBA00001946"/>
    </source>
</evidence>
<dbReference type="GO" id="GO:0000287">
    <property type="term" value="F:magnesium ion binding"/>
    <property type="evidence" value="ECO:0007669"/>
    <property type="project" value="TreeGrafter"/>
</dbReference>
<dbReference type="PANTHER" id="PTHR32308">
    <property type="entry name" value="LYASE BETA SUBUNIT, PUTATIVE (AFU_ORTHOLOGUE AFUA_4G13030)-RELATED"/>
    <property type="match status" value="1"/>
</dbReference>
<accession>A0A9X3ZJN9</accession>
<evidence type="ECO:0000313" key="9">
    <source>
        <dbReference type="Proteomes" id="UP001151234"/>
    </source>
</evidence>
<dbReference type="Pfam" id="PF03328">
    <property type="entry name" value="HpcH_HpaI"/>
    <property type="match status" value="1"/>
</dbReference>
<evidence type="ECO:0000256" key="2">
    <source>
        <dbReference type="ARBA" id="ARBA00005568"/>
    </source>
</evidence>
<keyword evidence="3 6" id="KW-0479">Metal-binding</keyword>
<comment type="similarity">
    <text evidence="2">Belongs to the HpcH/HpaI aldolase family.</text>
</comment>
<reference evidence="8" key="1">
    <citation type="submission" date="2022-11" db="EMBL/GenBank/DDBJ databases">
        <title>Draft genome sequence of Hoeflea poritis E7-10 and Hoeflea prorocentri PM5-8, separated from scleractinian coral Porites lutea and marine dinoflagellate.</title>
        <authorList>
            <person name="Zhang G."/>
            <person name="Wei Q."/>
            <person name="Cai L."/>
        </authorList>
    </citation>
    <scope>NUCLEOTIDE SEQUENCE</scope>
    <source>
        <strain evidence="8">PM5-8</strain>
    </source>
</reference>
<proteinExistence type="inferred from homology"/>
<dbReference type="AlphaFoldDB" id="A0A9X3ZJN9"/>
<feature type="domain" description="HpcH/HpaI aldolase/citrate lyase" evidence="7">
    <location>
        <begin position="15"/>
        <end position="233"/>
    </location>
</feature>
<evidence type="ECO:0000256" key="5">
    <source>
        <dbReference type="PIRSR" id="PIRSR015582-1"/>
    </source>
</evidence>
<keyword evidence="9" id="KW-1185">Reference proteome</keyword>
<dbReference type="RefSeq" id="WP_267992805.1">
    <property type="nucleotide sequence ID" value="NZ_JAPJZI010000001.1"/>
</dbReference>
<dbReference type="InterPro" id="IPR005000">
    <property type="entry name" value="Aldolase/citrate-lyase_domain"/>
</dbReference>
<dbReference type="EMBL" id="JAPJZI010000001">
    <property type="protein sequence ID" value="MDA5400991.1"/>
    <property type="molecule type" value="Genomic_DNA"/>
</dbReference>
<dbReference type="InterPro" id="IPR011206">
    <property type="entry name" value="Citrate_lyase_beta/mcl1/mcl2"/>
</dbReference>
<dbReference type="PIRSF" id="PIRSF015582">
    <property type="entry name" value="Cit_lyase_B"/>
    <property type="match status" value="1"/>
</dbReference>
<evidence type="ECO:0000256" key="4">
    <source>
        <dbReference type="ARBA" id="ARBA00022842"/>
    </source>
</evidence>
<dbReference type="GO" id="GO:0016829">
    <property type="term" value="F:lyase activity"/>
    <property type="evidence" value="ECO:0007669"/>
    <property type="project" value="UniProtKB-KW"/>
</dbReference>
<dbReference type="InterPro" id="IPR040442">
    <property type="entry name" value="Pyrv_kinase-like_dom_sf"/>
</dbReference>
<keyword evidence="4 6" id="KW-0460">Magnesium</keyword>
<feature type="binding site" evidence="5">
    <location>
        <position position="76"/>
    </location>
    <ligand>
        <name>substrate</name>
    </ligand>
</feature>
<dbReference type="Proteomes" id="UP001151234">
    <property type="component" value="Unassembled WGS sequence"/>
</dbReference>
<sequence>MKKTGIHHRQKQTRRSVLYIPANNERAMEKATGLDCDTIIVDLEDSIAPDEKPAARNALEDRLSRTGPPGKEWIIRINALSSKWGHDDIVEAARLRPDAILLPKVNGAADIDQAEAALRDVGAEPAIGLWAMIETPRGIANVLTTADTAHRPGGRLDCLVIGSNDLSKETDIPLPDGRQFMTPWLMQVVLAAKAAGVDVLDGVYNDFHDEAGFLAECAEGHLMGFDGKTLIHPSQIGGANEAFGAGKDALAQAKAIVEAFSLPENAGKGVIKIDGRMVERLHLEQAEALLAKAGIR</sequence>
<evidence type="ECO:0000256" key="3">
    <source>
        <dbReference type="ARBA" id="ARBA00022723"/>
    </source>
</evidence>
<feature type="binding site" evidence="5">
    <location>
        <position position="134"/>
    </location>
    <ligand>
        <name>substrate</name>
    </ligand>
</feature>